<dbReference type="Pfam" id="PF05347">
    <property type="entry name" value="Complex1_LYR"/>
    <property type="match status" value="1"/>
</dbReference>
<keyword evidence="3" id="KW-0809">Transit peptide</keyword>
<comment type="function">
    <text evidence="6">Involved in efficient integration of the N-module into mitochondrial respiratory chain complex I.</text>
</comment>
<dbReference type="PANTHER" id="PTHR13675">
    <property type="entry name" value="LYR MOTIF-CONTAINING PROTEIN 2"/>
    <property type="match status" value="1"/>
</dbReference>
<comment type="subcellular location">
    <subcellularLocation>
        <location evidence="1">Mitochondrion</location>
    </subcellularLocation>
</comment>
<accession>A0AA36FPU8</accession>
<dbReference type="Proteomes" id="UP001162480">
    <property type="component" value="Chromosome 27"/>
</dbReference>
<organism evidence="8 9">
    <name type="scientific">Octopus vulgaris</name>
    <name type="common">Common octopus</name>
    <dbReference type="NCBI Taxonomy" id="6645"/>
    <lineage>
        <taxon>Eukaryota</taxon>
        <taxon>Metazoa</taxon>
        <taxon>Spiralia</taxon>
        <taxon>Lophotrochozoa</taxon>
        <taxon>Mollusca</taxon>
        <taxon>Cephalopoda</taxon>
        <taxon>Coleoidea</taxon>
        <taxon>Octopodiformes</taxon>
        <taxon>Octopoda</taxon>
        <taxon>Incirrata</taxon>
        <taxon>Octopodidae</taxon>
        <taxon>Octopus</taxon>
    </lineage>
</organism>
<evidence type="ECO:0000256" key="2">
    <source>
        <dbReference type="ARBA" id="ARBA00009508"/>
    </source>
</evidence>
<name>A0AA36FPU8_OCTVU</name>
<dbReference type="CDD" id="cd20262">
    <property type="entry name" value="Complex1_LYR_LYRM2"/>
    <property type="match status" value="1"/>
</dbReference>
<dbReference type="PANTHER" id="PTHR13675:SF0">
    <property type="entry name" value="LYR MOTIF-CONTAINING PROTEIN 2"/>
    <property type="match status" value="1"/>
</dbReference>
<dbReference type="GO" id="GO:0005739">
    <property type="term" value="C:mitochondrion"/>
    <property type="evidence" value="ECO:0007669"/>
    <property type="project" value="UniProtKB-SubCell"/>
</dbReference>
<evidence type="ECO:0000313" key="8">
    <source>
        <dbReference type="EMBL" id="CAI9741713.1"/>
    </source>
</evidence>
<reference evidence="8" key="1">
    <citation type="submission" date="2023-08" db="EMBL/GenBank/DDBJ databases">
        <authorList>
            <person name="Alioto T."/>
            <person name="Alioto T."/>
            <person name="Gomez Garrido J."/>
        </authorList>
    </citation>
    <scope>NUCLEOTIDE SEQUENCE</scope>
</reference>
<protein>
    <recommendedName>
        <fullName evidence="5">LYR motif-containing protein 2</fullName>
    </recommendedName>
</protein>
<keyword evidence="4" id="KW-0496">Mitochondrion</keyword>
<keyword evidence="9" id="KW-1185">Reference proteome</keyword>
<evidence type="ECO:0000256" key="1">
    <source>
        <dbReference type="ARBA" id="ARBA00004173"/>
    </source>
</evidence>
<feature type="domain" description="Complex 1 LYR protein" evidence="7">
    <location>
        <begin position="19"/>
        <end position="74"/>
    </location>
</feature>
<sequence>MSPGQQFVPTLQHFILRGEVIKLYRQCLRTVYKMPKEQRTSMIEWVNQEFLLNKNLQDPEVIKMNITRGKTLLQKFKGSVQRAEVS</sequence>
<evidence type="ECO:0000256" key="4">
    <source>
        <dbReference type="ARBA" id="ARBA00023128"/>
    </source>
</evidence>
<evidence type="ECO:0000259" key="7">
    <source>
        <dbReference type="Pfam" id="PF05347"/>
    </source>
</evidence>
<proteinExistence type="inferred from homology"/>
<comment type="similarity">
    <text evidence="2">Belongs to the complex I LYR family.</text>
</comment>
<gene>
    <name evidence="8" type="ORF">OCTVUL_1B027253</name>
</gene>
<dbReference type="AlphaFoldDB" id="A0AA36FPU8"/>
<evidence type="ECO:0000256" key="6">
    <source>
        <dbReference type="ARBA" id="ARBA00044735"/>
    </source>
</evidence>
<evidence type="ECO:0000256" key="3">
    <source>
        <dbReference type="ARBA" id="ARBA00022946"/>
    </source>
</evidence>
<evidence type="ECO:0000313" key="9">
    <source>
        <dbReference type="Proteomes" id="UP001162480"/>
    </source>
</evidence>
<dbReference type="InterPro" id="IPR008011">
    <property type="entry name" value="Complex1_LYR_dom"/>
</dbReference>
<dbReference type="EMBL" id="OX597840">
    <property type="protein sequence ID" value="CAI9741713.1"/>
    <property type="molecule type" value="Genomic_DNA"/>
</dbReference>
<dbReference type="InterPro" id="IPR045293">
    <property type="entry name" value="Complex1_LYR_LYRM2"/>
</dbReference>
<evidence type="ECO:0000256" key="5">
    <source>
        <dbReference type="ARBA" id="ARBA00026235"/>
    </source>
</evidence>